<dbReference type="EC" id="2.3.-.-" evidence="2"/>
<organism evidence="2 3">
    <name type="scientific">Actinomadura fibrosa</name>
    <dbReference type="NCBI Taxonomy" id="111802"/>
    <lineage>
        <taxon>Bacteria</taxon>
        <taxon>Bacillati</taxon>
        <taxon>Actinomycetota</taxon>
        <taxon>Actinomycetes</taxon>
        <taxon>Streptosporangiales</taxon>
        <taxon>Thermomonosporaceae</taxon>
        <taxon>Actinomadura</taxon>
    </lineage>
</organism>
<accession>A0ABW2XK72</accession>
<sequence length="229" mass="25787">MKGTIVSLEQCSGGDYERLAKWFSNETSWYAIGRPKLFSPEDLKNENLHGATTFLMVVENSGKRRVGAVSYTRKDEYAGSYVVGTGVGDKEQFNRGYGLESTMLLLNYLFRALNAHRVEFLVGLFNKHVITGVLGMGVVVEGVLRDHFFLDGEYHDAALCSVLRDEFEEFRLTSGVADMFDAVPRAEKEEARVLAREHLAGMRDRHLAELFDRPRARSSETRPDVGQVN</sequence>
<comment type="caution">
    <text evidence="2">The sequence shown here is derived from an EMBL/GenBank/DDBJ whole genome shotgun (WGS) entry which is preliminary data.</text>
</comment>
<dbReference type="RefSeq" id="WP_131759923.1">
    <property type="nucleotide sequence ID" value="NZ_CAACUY010000095.1"/>
</dbReference>
<protein>
    <submittedName>
        <fullName evidence="2">GNAT family N-acetyltransferase</fullName>
        <ecNumber evidence="2">2.3.-.-</ecNumber>
    </submittedName>
</protein>
<dbReference type="Proteomes" id="UP001597063">
    <property type="component" value="Unassembled WGS sequence"/>
</dbReference>
<dbReference type="Gene3D" id="3.40.630.30">
    <property type="match status" value="1"/>
</dbReference>
<feature type="domain" description="N-acetyltransferase" evidence="1">
    <location>
        <begin position="11"/>
        <end position="126"/>
    </location>
</feature>
<reference evidence="3" key="1">
    <citation type="journal article" date="2019" name="Int. J. Syst. Evol. Microbiol.">
        <title>The Global Catalogue of Microorganisms (GCM) 10K type strain sequencing project: providing services to taxonomists for standard genome sequencing and annotation.</title>
        <authorList>
            <consortium name="The Broad Institute Genomics Platform"/>
            <consortium name="The Broad Institute Genome Sequencing Center for Infectious Disease"/>
            <person name="Wu L."/>
            <person name="Ma J."/>
        </authorList>
    </citation>
    <scope>NUCLEOTIDE SEQUENCE [LARGE SCALE GENOMIC DNA]</scope>
    <source>
        <strain evidence="3">JCM 9371</strain>
    </source>
</reference>
<name>A0ABW2XK72_9ACTN</name>
<dbReference type="InterPro" id="IPR000182">
    <property type="entry name" value="GNAT_dom"/>
</dbReference>
<dbReference type="PANTHER" id="PTHR43415:SF3">
    <property type="entry name" value="GNAT-FAMILY ACETYLTRANSFERASE"/>
    <property type="match status" value="1"/>
</dbReference>
<evidence type="ECO:0000313" key="2">
    <source>
        <dbReference type="EMBL" id="MFD0686459.1"/>
    </source>
</evidence>
<keyword evidence="2" id="KW-0012">Acyltransferase</keyword>
<keyword evidence="3" id="KW-1185">Reference proteome</keyword>
<dbReference type="GO" id="GO:0016746">
    <property type="term" value="F:acyltransferase activity"/>
    <property type="evidence" value="ECO:0007669"/>
    <property type="project" value="UniProtKB-KW"/>
</dbReference>
<dbReference type="EMBL" id="JBHTGP010000010">
    <property type="protein sequence ID" value="MFD0686459.1"/>
    <property type="molecule type" value="Genomic_DNA"/>
</dbReference>
<dbReference type="PANTHER" id="PTHR43415">
    <property type="entry name" value="SPERMIDINE N(1)-ACETYLTRANSFERASE"/>
    <property type="match status" value="1"/>
</dbReference>
<evidence type="ECO:0000259" key="1">
    <source>
        <dbReference type="Pfam" id="PF13302"/>
    </source>
</evidence>
<dbReference type="InterPro" id="IPR016181">
    <property type="entry name" value="Acyl_CoA_acyltransferase"/>
</dbReference>
<keyword evidence="2" id="KW-0808">Transferase</keyword>
<dbReference type="SUPFAM" id="SSF55729">
    <property type="entry name" value="Acyl-CoA N-acyltransferases (Nat)"/>
    <property type="match status" value="1"/>
</dbReference>
<proteinExistence type="predicted"/>
<evidence type="ECO:0000313" key="3">
    <source>
        <dbReference type="Proteomes" id="UP001597063"/>
    </source>
</evidence>
<dbReference type="Pfam" id="PF13302">
    <property type="entry name" value="Acetyltransf_3"/>
    <property type="match status" value="1"/>
</dbReference>
<gene>
    <name evidence="2" type="ORF">ACFQZM_18300</name>
</gene>